<feature type="region of interest" description="Disordered" evidence="1">
    <location>
        <begin position="111"/>
        <end position="164"/>
    </location>
</feature>
<dbReference type="AlphaFoldDB" id="A0A835PEW1"/>
<comment type="caution">
    <text evidence="2">The sequence shown here is derived from an EMBL/GenBank/DDBJ whole genome shotgun (WGS) entry which is preliminary data.</text>
</comment>
<proteinExistence type="predicted"/>
<accession>A0A835PEW1</accession>
<name>A0A835PEW1_VANPL</name>
<feature type="region of interest" description="Disordered" evidence="1">
    <location>
        <begin position="50"/>
        <end position="95"/>
    </location>
</feature>
<dbReference type="Proteomes" id="UP000639772">
    <property type="component" value="Unassembled WGS sequence"/>
</dbReference>
<gene>
    <name evidence="2" type="ORF">HPP92_026887</name>
</gene>
<feature type="region of interest" description="Disordered" evidence="1">
    <location>
        <begin position="1"/>
        <end position="32"/>
    </location>
</feature>
<evidence type="ECO:0000256" key="1">
    <source>
        <dbReference type="SAM" id="MobiDB-lite"/>
    </source>
</evidence>
<evidence type="ECO:0000313" key="2">
    <source>
        <dbReference type="EMBL" id="KAG0450213.1"/>
    </source>
</evidence>
<sequence>LQYNQAKERSESGNMDKGNGKEQQGDTQQELAQTLVSLLRSIRGTRLQYNQAKERSESGNMDKGNGHMARDCPKVSDMKATNTPTSGGRGSRTVVGRGSMATFRHCLTHGGAKSGEGLQYNQAKERSESGNMDKGNGLQYNQAKERSESGNMDKGNGKEQQGDTQQELAQTLVSLLRSIGGTSNQVTEASIDLCYMFQEVSCDDIRAALVAVRTTSYIELLESARTVELELGIFETSRGREKGSFSDLHPDSHGRREVVPFFPRRGY</sequence>
<evidence type="ECO:0000313" key="3">
    <source>
        <dbReference type="Proteomes" id="UP000639772"/>
    </source>
</evidence>
<feature type="non-terminal residue" evidence="2">
    <location>
        <position position="267"/>
    </location>
</feature>
<feature type="compositionally biased region" description="Basic and acidic residues" evidence="1">
    <location>
        <begin position="64"/>
        <end position="77"/>
    </location>
</feature>
<protein>
    <submittedName>
        <fullName evidence="2">Uncharacterized protein</fullName>
    </submittedName>
</protein>
<dbReference type="EMBL" id="JADCNM010000133">
    <property type="protein sequence ID" value="KAG0450213.1"/>
    <property type="molecule type" value="Genomic_DNA"/>
</dbReference>
<feature type="compositionally biased region" description="Basic and acidic residues" evidence="1">
    <location>
        <begin position="1"/>
        <end position="11"/>
    </location>
</feature>
<organism evidence="2 3">
    <name type="scientific">Vanilla planifolia</name>
    <name type="common">Vanilla</name>
    <dbReference type="NCBI Taxonomy" id="51239"/>
    <lineage>
        <taxon>Eukaryota</taxon>
        <taxon>Viridiplantae</taxon>
        <taxon>Streptophyta</taxon>
        <taxon>Embryophyta</taxon>
        <taxon>Tracheophyta</taxon>
        <taxon>Spermatophyta</taxon>
        <taxon>Magnoliopsida</taxon>
        <taxon>Liliopsida</taxon>
        <taxon>Asparagales</taxon>
        <taxon>Orchidaceae</taxon>
        <taxon>Vanilloideae</taxon>
        <taxon>Vanilleae</taxon>
        <taxon>Vanilla</taxon>
    </lineage>
</organism>
<reference evidence="2 3" key="1">
    <citation type="journal article" date="2020" name="Nat. Food">
        <title>A phased Vanilla planifolia genome enables genetic improvement of flavour and production.</title>
        <authorList>
            <person name="Hasing T."/>
            <person name="Tang H."/>
            <person name="Brym M."/>
            <person name="Khazi F."/>
            <person name="Huang T."/>
            <person name="Chambers A.H."/>
        </authorList>
    </citation>
    <scope>NUCLEOTIDE SEQUENCE [LARGE SCALE GENOMIC DNA]</scope>
    <source>
        <tissue evidence="2">Leaf</tissue>
    </source>
</reference>